<dbReference type="GO" id="GO:0045892">
    <property type="term" value="P:negative regulation of DNA-templated transcription"/>
    <property type="evidence" value="ECO:0007669"/>
    <property type="project" value="TreeGrafter"/>
</dbReference>
<dbReference type="PROSITE" id="PS51077">
    <property type="entry name" value="HTH_ICLR"/>
    <property type="match status" value="1"/>
</dbReference>
<gene>
    <name evidence="6" type="ORF">ABFB10_21825</name>
</gene>
<dbReference type="InterPro" id="IPR036390">
    <property type="entry name" value="WH_DNA-bd_sf"/>
</dbReference>
<dbReference type="InterPro" id="IPR050707">
    <property type="entry name" value="HTH_MetabolicPath_Reg"/>
</dbReference>
<evidence type="ECO:0000259" key="5">
    <source>
        <dbReference type="PROSITE" id="PS51078"/>
    </source>
</evidence>
<accession>A0AAW9SKU3</accession>
<dbReference type="PROSITE" id="PS51078">
    <property type="entry name" value="ICLR_ED"/>
    <property type="match status" value="1"/>
</dbReference>
<dbReference type="Gene3D" id="1.10.10.10">
    <property type="entry name" value="Winged helix-like DNA-binding domain superfamily/Winged helix DNA-binding domain"/>
    <property type="match status" value="1"/>
</dbReference>
<keyword evidence="7" id="KW-1185">Reference proteome</keyword>
<sequence length="271" mass="29477">MKTKTADVRQDDDKYRAPALSKGLDILELLASSAEGLTQIEIAKQLGRTTSEIFRMLMVLRQRGYVDLYADDDRYHLTTRMFELAHRHPPTRRLTSIAGEAMQRLADQVNQSMHLGIIHSGRVLVIAQVDCQDNNVTSVRPGAHIPIFETASGRVLAAWMEEDRLARLVGDAGQEPRDKYKAFIDDLPAVRAAGYCAQPSLTIEGVQNISAPIFDFRGGVIAAVTIPFVHRLTGTSAASAEDCRAGLVAMAADISRRLGAGAALDDPAPLG</sequence>
<dbReference type="InterPro" id="IPR014757">
    <property type="entry name" value="Tscrpt_reg_IclR_C"/>
</dbReference>
<evidence type="ECO:0000313" key="7">
    <source>
        <dbReference type="Proteomes" id="UP001428774"/>
    </source>
</evidence>
<dbReference type="InterPro" id="IPR029016">
    <property type="entry name" value="GAF-like_dom_sf"/>
</dbReference>
<evidence type="ECO:0000256" key="2">
    <source>
        <dbReference type="ARBA" id="ARBA00023125"/>
    </source>
</evidence>
<dbReference type="RefSeq" id="WP_347168331.1">
    <property type="nucleotide sequence ID" value="NZ_JBDNCH010000004.1"/>
</dbReference>
<dbReference type="InterPro" id="IPR036388">
    <property type="entry name" value="WH-like_DNA-bd_sf"/>
</dbReference>
<dbReference type="EMBL" id="JBDNCH010000004">
    <property type="protein sequence ID" value="MEN9063232.1"/>
    <property type="molecule type" value="Genomic_DNA"/>
</dbReference>
<dbReference type="Gene3D" id="3.30.450.40">
    <property type="match status" value="1"/>
</dbReference>
<feature type="domain" description="IclR-ED" evidence="5">
    <location>
        <begin position="80"/>
        <end position="260"/>
    </location>
</feature>
<dbReference type="Proteomes" id="UP001428774">
    <property type="component" value="Unassembled WGS sequence"/>
</dbReference>
<keyword evidence="2" id="KW-0238">DNA-binding</keyword>
<evidence type="ECO:0000313" key="6">
    <source>
        <dbReference type="EMBL" id="MEN9063232.1"/>
    </source>
</evidence>
<organism evidence="6 7">
    <name type="scientific">Ponticoccus litoralis</name>
    <dbReference type="NCBI Taxonomy" id="422297"/>
    <lineage>
        <taxon>Bacteria</taxon>
        <taxon>Pseudomonadati</taxon>
        <taxon>Pseudomonadota</taxon>
        <taxon>Alphaproteobacteria</taxon>
        <taxon>Rhodobacterales</taxon>
        <taxon>Roseobacteraceae</taxon>
        <taxon>Ponticoccus</taxon>
    </lineage>
</organism>
<dbReference type="SUPFAM" id="SSF46785">
    <property type="entry name" value="Winged helix' DNA-binding domain"/>
    <property type="match status" value="1"/>
</dbReference>
<feature type="domain" description="HTH iclR-type" evidence="4">
    <location>
        <begin position="17"/>
        <end position="79"/>
    </location>
</feature>
<dbReference type="Pfam" id="PF09339">
    <property type="entry name" value="HTH_IclR"/>
    <property type="match status" value="1"/>
</dbReference>
<dbReference type="Pfam" id="PF01614">
    <property type="entry name" value="IclR_C"/>
    <property type="match status" value="1"/>
</dbReference>
<dbReference type="PANTHER" id="PTHR30136:SF7">
    <property type="entry name" value="HTH-TYPE TRANSCRIPTIONAL REGULATOR KDGR-RELATED"/>
    <property type="match status" value="1"/>
</dbReference>
<reference evidence="6 7" key="1">
    <citation type="submission" date="2024-05" db="EMBL/GenBank/DDBJ databases">
        <title>Genome sequence of Ponticoccus litoralis KCCM 90028.</title>
        <authorList>
            <person name="Kim J.M."/>
            <person name="Lee J.K."/>
            <person name="Choi B.J."/>
            <person name="Bayburt H."/>
            <person name="Baek J.H."/>
            <person name="Jeon C.O."/>
        </authorList>
    </citation>
    <scope>NUCLEOTIDE SEQUENCE [LARGE SCALE GENOMIC DNA]</scope>
    <source>
        <strain evidence="6 7">KCCM 90028</strain>
    </source>
</reference>
<proteinExistence type="predicted"/>
<evidence type="ECO:0000256" key="1">
    <source>
        <dbReference type="ARBA" id="ARBA00023015"/>
    </source>
</evidence>
<evidence type="ECO:0000259" key="4">
    <source>
        <dbReference type="PROSITE" id="PS51077"/>
    </source>
</evidence>
<dbReference type="InterPro" id="IPR005471">
    <property type="entry name" value="Tscrpt_reg_IclR_N"/>
</dbReference>
<comment type="caution">
    <text evidence="6">The sequence shown here is derived from an EMBL/GenBank/DDBJ whole genome shotgun (WGS) entry which is preliminary data.</text>
</comment>
<protein>
    <submittedName>
        <fullName evidence="6">IclR family transcriptional regulator</fullName>
    </submittedName>
</protein>
<keyword evidence="3" id="KW-0804">Transcription</keyword>
<evidence type="ECO:0000256" key="3">
    <source>
        <dbReference type="ARBA" id="ARBA00023163"/>
    </source>
</evidence>
<dbReference type="SMART" id="SM00346">
    <property type="entry name" value="HTH_ICLR"/>
    <property type="match status" value="1"/>
</dbReference>
<dbReference type="GO" id="GO:0003700">
    <property type="term" value="F:DNA-binding transcription factor activity"/>
    <property type="evidence" value="ECO:0007669"/>
    <property type="project" value="TreeGrafter"/>
</dbReference>
<dbReference type="GO" id="GO:0003677">
    <property type="term" value="F:DNA binding"/>
    <property type="evidence" value="ECO:0007669"/>
    <property type="project" value="UniProtKB-KW"/>
</dbReference>
<dbReference type="PANTHER" id="PTHR30136">
    <property type="entry name" value="HELIX-TURN-HELIX TRANSCRIPTIONAL REGULATOR, ICLR FAMILY"/>
    <property type="match status" value="1"/>
</dbReference>
<dbReference type="SUPFAM" id="SSF55781">
    <property type="entry name" value="GAF domain-like"/>
    <property type="match status" value="1"/>
</dbReference>
<keyword evidence="1" id="KW-0805">Transcription regulation</keyword>
<dbReference type="AlphaFoldDB" id="A0AAW9SKU3"/>
<name>A0AAW9SKU3_9RHOB</name>